<organism evidence="1 2">
    <name type="scientific">Beta vulgaris subsp. vulgaris</name>
    <name type="common">Beet</name>
    <dbReference type="NCBI Taxonomy" id="3555"/>
    <lineage>
        <taxon>Eukaryota</taxon>
        <taxon>Viridiplantae</taxon>
        <taxon>Streptophyta</taxon>
        <taxon>Embryophyta</taxon>
        <taxon>Tracheophyta</taxon>
        <taxon>Spermatophyta</taxon>
        <taxon>Magnoliopsida</taxon>
        <taxon>eudicotyledons</taxon>
        <taxon>Gunneridae</taxon>
        <taxon>Pentapetalae</taxon>
        <taxon>Caryophyllales</taxon>
        <taxon>Chenopodiaceae</taxon>
        <taxon>Betoideae</taxon>
        <taxon>Beta</taxon>
    </lineage>
</organism>
<gene>
    <name evidence="1" type="ORF">BVRB_4g090960</name>
</gene>
<dbReference type="Gramene" id="KMT12636">
    <property type="protein sequence ID" value="KMT12636"/>
    <property type="gene ID" value="BVRB_4g090960"/>
</dbReference>
<sequence length="67" mass="7722">MICLGNLQRGICMMITVWLSWEEDTLYVDTLYSVPKHGGFWIGGTAAYNEINSGCRQESFMLQRISW</sequence>
<accession>A0A0J8F9T8</accession>
<proteinExistence type="predicted"/>
<evidence type="ECO:0000313" key="2">
    <source>
        <dbReference type="Proteomes" id="UP000035740"/>
    </source>
</evidence>
<name>A0A0J8F9T8_BETVV</name>
<dbReference type="EMBL" id="KQ090084">
    <property type="protein sequence ID" value="KMT12636.1"/>
    <property type="molecule type" value="Genomic_DNA"/>
</dbReference>
<protein>
    <submittedName>
        <fullName evidence="1">Uncharacterized protein</fullName>
    </submittedName>
</protein>
<evidence type="ECO:0000313" key="1">
    <source>
        <dbReference type="EMBL" id="KMT12636.1"/>
    </source>
</evidence>
<dbReference type="Proteomes" id="UP000035740">
    <property type="component" value="Chromosome 4"/>
</dbReference>
<keyword evidence="2" id="KW-1185">Reference proteome</keyword>
<reference evidence="1 2" key="1">
    <citation type="journal article" date="2014" name="Nature">
        <title>The genome of the recently domesticated crop plant sugar beet (Beta vulgaris).</title>
        <authorList>
            <person name="Dohm J.C."/>
            <person name="Minoche A.E."/>
            <person name="Holtgrawe D."/>
            <person name="Capella-Gutierrez S."/>
            <person name="Zakrzewski F."/>
            <person name="Tafer H."/>
            <person name="Rupp O."/>
            <person name="Sorensen T.R."/>
            <person name="Stracke R."/>
            <person name="Reinhardt R."/>
            <person name="Goesmann A."/>
            <person name="Kraft T."/>
            <person name="Schulz B."/>
            <person name="Stadler P.F."/>
            <person name="Schmidt T."/>
            <person name="Gabaldon T."/>
            <person name="Lehrach H."/>
            <person name="Weisshaar B."/>
            <person name="Himmelbauer H."/>
        </authorList>
    </citation>
    <scope>NUCLEOTIDE SEQUENCE [LARGE SCALE GENOMIC DNA]</scope>
    <source>
        <tissue evidence="1">Taproot</tissue>
    </source>
</reference>
<dbReference type="AlphaFoldDB" id="A0A0J8F9T8"/>